<feature type="transmembrane region" description="Helical" evidence="1">
    <location>
        <begin position="466"/>
        <end position="487"/>
    </location>
</feature>
<accession>A0ABV6Z396</accession>
<keyword evidence="3" id="KW-1185">Reference proteome</keyword>
<proteinExistence type="predicted"/>
<evidence type="ECO:0000256" key="1">
    <source>
        <dbReference type="SAM" id="Phobius"/>
    </source>
</evidence>
<feature type="transmembrane region" description="Helical" evidence="1">
    <location>
        <begin position="408"/>
        <end position="427"/>
    </location>
</feature>
<protein>
    <recommendedName>
        <fullName evidence="4">Glycosyltransferase RgtA/B/C/D-like domain-containing protein</fullName>
    </recommendedName>
</protein>
<evidence type="ECO:0008006" key="4">
    <source>
        <dbReference type="Google" id="ProtNLM"/>
    </source>
</evidence>
<dbReference type="EMBL" id="JBHPBY010000390">
    <property type="protein sequence ID" value="MFC1852925.1"/>
    <property type="molecule type" value="Genomic_DNA"/>
</dbReference>
<keyword evidence="1" id="KW-1133">Transmembrane helix</keyword>
<feature type="transmembrane region" description="Helical" evidence="1">
    <location>
        <begin position="152"/>
        <end position="170"/>
    </location>
</feature>
<keyword evidence="1" id="KW-0472">Membrane</keyword>
<feature type="transmembrane region" description="Helical" evidence="1">
    <location>
        <begin position="384"/>
        <end position="402"/>
    </location>
</feature>
<feature type="transmembrane region" description="Helical" evidence="1">
    <location>
        <begin position="315"/>
        <end position="338"/>
    </location>
</feature>
<reference evidence="2 3" key="1">
    <citation type="submission" date="2024-09" db="EMBL/GenBank/DDBJ databases">
        <title>Laminarin stimulates single cell rates of sulfate reduction while oxygen inhibits transcriptomic activity in coastal marine sediment.</title>
        <authorList>
            <person name="Lindsay M."/>
            <person name="Orcutt B."/>
            <person name="Emerson D."/>
            <person name="Stepanauskas R."/>
            <person name="D'Angelo T."/>
        </authorList>
    </citation>
    <scope>NUCLEOTIDE SEQUENCE [LARGE SCALE GENOMIC DNA]</scope>
    <source>
        <strain evidence="2">SAG AM-311-K15</strain>
    </source>
</reference>
<feature type="transmembrane region" description="Helical" evidence="1">
    <location>
        <begin position="237"/>
        <end position="255"/>
    </location>
</feature>
<dbReference type="Proteomes" id="UP001594351">
    <property type="component" value="Unassembled WGS sequence"/>
</dbReference>
<feature type="transmembrane region" description="Helical" evidence="1">
    <location>
        <begin position="275"/>
        <end position="294"/>
    </location>
</feature>
<gene>
    <name evidence="2" type="ORF">ACFL27_22225</name>
</gene>
<feature type="transmembrane region" description="Helical" evidence="1">
    <location>
        <begin position="199"/>
        <end position="216"/>
    </location>
</feature>
<evidence type="ECO:0000313" key="3">
    <source>
        <dbReference type="Proteomes" id="UP001594351"/>
    </source>
</evidence>
<sequence>MKASGSSSPHASVLILFTSVAAFMALGAWIGIVLLSVQVWIPWLILALTILLGLLFGWIFEDVRTCFSGQKQVNRSRLFSEISLIFLLILVVGFFYYPSWTWLLPDLPDINFHVGALQLSYNSGGPELDIFPNFWVVWGGLMSHYLPQYQHFSWFLIAILGTVTLLLYIGWDQDQRVSLQVCLIIMASLPALLSSKGPFPGLAAGFLFWAGMLSLRRGLQEQRLFSLFQAALCLREAIFLFFPFVTIVLSVPLLLIDWDREKPSFMLWSRCPRRFFFMVILFLLVFERLVWFGIMHGVTGKLHQIYGSWWLPNSVWSQFFVVLILFVFILMLLVSLSPSRIKHYLGRAVMTIIFSIVFIYFSWSLLSCPSDGYSFYDTCIKNNSGLKVILFLSNVGLLLWLFEKGDSIRYWLITLFGLQLSLIPVYFSQIARIGHILFILPFILPMFFVGLSVVLSFIGRLGQGHFWSWVVTLILFFLGVLSSGPLLSIPWGEDQQKTLRETFKNIPSEAYIYLNRDDTDLLGSLYSLHQGPIDFSSESKVFKSEKFEEGKIYFVLNLPSRLIFEMADHITIQRGTGYLYLDPIPLRRPDWQPRILRLEQIVHVSQVFEPLSKKSVPVEIIDIGNNDRGLVNNFHKREFAHRIPFFRWTTNQSYLKIPTLEKKDYKITFVLVNRNYPAKRQLRLVVKTEQSGISGVITRQRKSIILAQAVVTPPFTRLILETETFCPGKNKRRGDKRQLGVPIDKIKITY</sequence>
<name>A0ABV6Z396_UNCC1</name>
<feature type="transmembrane region" description="Helical" evidence="1">
    <location>
        <begin position="78"/>
        <end position="97"/>
    </location>
</feature>
<keyword evidence="1" id="KW-0812">Transmembrane</keyword>
<evidence type="ECO:0000313" key="2">
    <source>
        <dbReference type="EMBL" id="MFC1852925.1"/>
    </source>
</evidence>
<feature type="transmembrane region" description="Helical" evidence="1">
    <location>
        <begin position="12"/>
        <end position="34"/>
    </location>
</feature>
<feature type="transmembrane region" description="Helical" evidence="1">
    <location>
        <begin position="344"/>
        <end position="363"/>
    </location>
</feature>
<comment type="caution">
    <text evidence="2">The sequence shown here is derived from an EMBL/GenBank/DDBJ whole genome shotgun (WGS) entry which is preliminary data.</text>
</comment>
<feature type="transmembrane region" description="Helical" evidence="1">
    <location>
        <begin position="436"/>
        <end position="460"/>
    </location>
</feature>
<feature type="transmembrane region" description="Helical" evidence="1">
    <location>
        <begin position="40"/>
        <end position="58"/>
    </location>
</feature>
<organism evidence="2 3">
    <name type="scientific">candidate division CSSED10-310 bacterium</name>
    <dbReference type="NCBI Taxonomy" id="2855610"/>
    <lineage>
        <taxon>Bacteria</taxon>
        <taxon>Bacteria division CSSED10-310</taxon>
    </lineage>
</organism>